<accession>A0A4C1XKM9</accession>
<feature type="compositionally biased region" description="Basic and acidic residues" evidence="1">
    <location>
        <begin position="96"/>
        <end position="110"/>
    </location>
</feature>
<evidence type="ECO:0000313" key="2">
    <source>
        <dbReference type="EMBL" id="GBP62839.1"/>
    </source>
</evidence>
<proteinExistence type="predicted"/>
<feature type="compositionally biased region" description="Polar residues" evidence="1">
    <location>
        <begin position="133"/>
        <end position="142"/>
    </location>
</feature>
<dbReference type="Proteomes" id="UP000299102">
    <property type="component" value="Unassembled WGS sequence"/>
</dbReference>
<name>A0A4C1XKM9_EUMVA</name>
<dbReference type="EMBL" id="BGZK01000851">
    <property type="protein sequence ID" value="GBP62839.1"/>
    <property type="molecule type" value="Genomic_DNA"/>
</dbReference>
<feature type="region of interest" description="Disordered" evidence="1">
    <location>
        <begin position="96"/>
        <end position="142"/>
    </location>
</feature>
<evidence type="ECO:0000313" key="3">
    <source>
        <dbReference type="Proteomes" id="UP000299102"/>
    </source>
</evidence>
<gene>
    <name evidence="2" type="ORF">EVAR_44694_1</name>
</gene>
<dbReference type="AlphaFoldDB" id="A0A4C1XKM9"/>
<evidence type="ECO:0000256" key="1">
    <source>
        <dbReference type="SAM" id="MobiDB-lite"/>
    </source>
</evidence>
<organism evidence="2 3">
    <name type="scientific">Eumeta variegata</name>
    <name type="common">Bagworm moth</name>
    <name type="synonym">Eumeta japonica</name>
    <dbReference type="NCBI Taxonomy" id="151549"/>
    <lineage>
        <taxon>Eukaryota</taxon>
        <taxon>Metazoa</taxon>
        <taxon>Ecdysozoa</taxon>
        <taxon>Arthropoda</taxon>
        <taxon>Hexapoda</taxon>
        <taxon>Insecta</taxon>
        <taxon>Pterygota</taxon>
        <taxon>Neoptera</taxon>
        <taxon>Endopterygota</taxon>
        <taxon>Lepidoptera</taxon>
        <taxon>Glossata</taxon>
        <taxon>Ditrysia</taxon>
        <taxon>Tineoidea</taxon>
        <taxon>Psychidae</taxon>
        <taxon>Oiketicinae</taxon>
        <taxon>Eumeta</taxon>
    </lineage>
</organism>
<keyword evidence="3" id="KW-1185">Reference proteome</keyword>
<reference evidence="2 3" key="1">
    <citation type="journal article" date="2019" name="Commun. Biol.">
        <title>The bagworm genome reveals a unique fibroin gene that provides high tensile strength.</title>
        <authorList>
            <person name="Kono N."/>
            <person name="Nakamura H."/>
            <person name="Ohtoshi R."/>
            <person name="Tomita M."/>
            <person name="Numata K."/>
            <person name="Arakawa K."/>
        </authorList>
    </citation>
    <scope>NUCLEOTIDE SEQUENCE [LARGE SCALE GENOMIC DNA]</scope>
</reference>
<sequence length="142" mass="15782">MNETNDIQYNGRARPQNRSYVIVNSALNELTSASVSSLGNTHAAIDLRHEEAASYWLLGYVTKNPIAMSKLKNWHNKSSLSYLYNSLKTFFDRKAHSNAPHRESCNERSRTVQTLGPPSTRPASGVGRRRNVNSECLSAGAT</sequence>
<comment type="caution">
    <text evidence="2">The sequence shown here is derived from an EMBL/GenBank/DDBJ whole genome shotgun (WGS) entry which is preliminary data.</text>
</comment>
<protein>
    <submittedName>
        <fullName evidence="2">Uncharacterized protein</fullName>
    </submittedName>
</protein>